<keyword evidence="2" id="KW-1185">Reference proteome</keyword>
<reference evidence="1 2" key="1">
    <citation type="submission" date="2023-08" db="EMBL/GenBank/DDBJ databases">
        <authorList>
            <person name="Joshi A."/>
            <person name="Thite S."/>
        </authorList>
    </citation>
    <scope>NUCLEOTIDE SEQUENCE [LARGE SCALE GENOMIC DNA]</scope>
    <source>
        <strain evidence="1 2">1E1</strain>
    </source>
</reference>
<organism evidence="1 2">
    <name type="scientific">Alkalimonas delamerensis</name>
    <dbReference type="NCBI Taxonomy" id="265981"/>
    <lineage>
        <taxon>Bacteria</taxon>
        <taxon>Pseudomonadati</taxon>
        <taxon>Pseudomonadota</taxon>
        <taxon>Gammaproteobacteria</taxon>
        <taxon>Alkalimonas</taxon>
    </lineage>
</organism>
<comment type="caution">
    <text evidence="1">The sequence shown here is derived from an EMBL/GenBank/DDBJ whole genome shotgun (WGS) entry which is preliminary data.</text>
</comment>
<evidence type="ECO:0000313" key="1">
    <source>
        <dbReference type="EMBL" id="MDP4527991.1"/>
    </source>
</evidence>
<accession>A0ABT9GM02</accession>
<sequence>MQLPDQSEPAVRCICVSDFAPFLQTPESEVAQIRQRMDKRQLEAQLGMELEPILRVLRRED</sequence>
<name>A0ABT9GM02_9GAMM</name>
<evidence type="ECO:0000313" key="2">
    <source>
        <dbReference type="Proteomes" id="UP001236258"/>
    </source>
</evidence>
<gene>
    <name evidence="1" type="ORF">Q3O59_02960</name>
</gene>
<dbReference type="Proteomes" id="UP001236258">
    <property type="component" value="Unassembled WGS sequence"/>
</dbReference>
<protein>
    <submittedName>
        <fullName evidence="1">Uncharacterized protein</fullName>
    </submittedName>
</protein>
<dbReference type="EMBL" id="JAUZVY010000001">
    <property type="protein sequence ID" value="MDP4527991.1"/>
    <property type="molecule type" value="Genomic_DNA"/>
</dbReference>
<proteinExistence type="predicted"/>
<dbReference type="RefSeq" id="WP_228590336.1">
    <property type="nucleotide sequence ID" value="NZ_JAUZVY010000001.1"/>
</dbReference>